<dbReference type="HOGENOM" id="CLU_1893401_0_0_6"/>
<dbReference type="eggNOG" id="ENOG502ZE8C">
    <property type="taxonomic scope" value="Bacteria"/>
</dbReference>
<protein>
    <submittedName>
        <fullName evidence="2">Uncharacterized protein</fullName>
    </submittedName>
</protein>
<dbReference type="EMBL" id="CP001707">
    <property type="protein sequence ID" value="ACV25585.1"/>
    <property type="molecule type" value="Genomic_DNA"/>
</dbReference>
<gene>
    <name evidence="2" type="ordered locus">Kkor_0164</name>
</gene>
<accession>C7R6R9</accession>
<dbReference type="InParanoid" id="C7R6R9"/>
<evidence type="ECO:0000256" key="1">
    <source>
        <dbReference type="SAM" id="Coils"/>
    </source>
</evidence>
<keyword evidence="1" id="KW-0175">Coiled coil</keyword>
<feature type="coiled-coil region" evidence="1">
    <location>
        <begin position="51"/>
        <end position="78"/>
    </location>
</feature>
<dbReference type="Proteomes" id="UP000001231">
    <property type="component" value="Chromosome"/>
</dbReference>
<reference evidence="2 3" key="1">
    <citation type="journal article" date="2009" name="Stand. Genomic Sci.">
        <title>Complete genome sequence of Kangiella koreensis type strain (SW-125).</title>
        <authorList>
            <person name="Han C."/>
            <person name="Sikorski J."/>
            <person name="Lapidus A."/>
            <person name="Nolan M."/>
            <person name="Glavina Del Rio T."/>
            <person name="Tice H."/>
            <person name="Cheng J.F."/>
            <person name="Lucas S."/>
            <person name="Chen F."/>
            <person name="Copeland A."/>
            <person name="Ivanova N."/>
            <person name="Mavromatis K."/>
            <person name="Ovchinnikova G."/>
            <person name="Pati A."/>
            <person name="Bruce D."/>
            <person name="Goodwin L."/>
            <person name="Pitluck S."/>
            <person name="Chen A."/>
            <person name="Palaniappan K."/>
            <person name="Land M."/>
            <person name="Hauser L."/>
            <person name="Chang Y.J."/>
            <person name="Jeffries C.D."/>
            <person name="Chain P."/>
            <person name="Saunders E."/>
            <person name="Brettin T."/>
            <person name="Goker M."/>
            <person name="Tindall B.J."/>
            <person name="Bristow J."/>
            <person name="Eisen J.A."/>
            <person name="Markowitz V."/>
            <person name="Hugenholtz P."/>
            <person name="Kyrpides N.C."/>
            <person name="Klenk H.P."/>
            <person name="Detter J.C."/>
        </authorList>
    </citation>
    <scope>NUCLEOTIDE SEQUENCE [LARGE SCALE GENOMIC DNA]</scope>
    <source>
        <strain evidence="3">DSM 16069 / KCTC 12182 / SW-125</strain>
    </source>
</reference>
<name>C7R6R9_KANKD</name>
<dbReference type="KEGG" id="kko:Kkor_0164"/>
<evidence type="ECO:0000313" key="2">
    <source>
        <dbReference type="EMBL" id="ACV25585.1"/>
    </source>
</evidence>
<sequence length="134" mass="15193">MASIKRLRSVIHSTAHHSVSGLCYVHPYLGEACQEVGISTVSVSLSKIEIKPKLENERKELELSITALRQKFKELLESERMMMDEIKSADIIFNFSKSIWPDSCYIEVVTQEDKRIEVAVDSLGNPAEILKAER</sequence>
<proteinExistence type="predicted"/>
<keyword evidence="3" id="KW-1185">Reference proteome</keyword>
<dbReference type="STRING" id="523791.Kkor_0164"/>
<organism evidence="2 3">
    <name type="scientific">Kangiella koreensis (strain DSM 16069 / JCM 12317 / KCTC 12182 / SW-125)</name>
    <dbReference type="NCBI Taxonomy" id="523791"/>
    <lineage>
        <taxon>Bacteria</taxon>
        <taxon>Pseudomonadati</taxon>
        <taxon>Pseudomonadota</taxon>
        <taxon>Gammaproteobacteria</taxon>
        <taxon>Kangiellales</taxon>
        <taxon>Kangiellaceae</taxon>
        <taxon>Kangiella</taxon>
    </lineage>
</organism>
<dbReference type="AlphaFoldDB" id="C7R6R9"/>
<evidence type="ECO:0000313" key="3">
    <source>
        <dbReference type="Proteomes" id="UP000001231"/>
    </source>
</evidence>